<evidence type="ECO:0000313" key="2">
    <source>
        <dbReference type="Proteomes" id="UP000664132"/>
    </source>
</evidence>
<keyword evidence="2" id="KW-1185">Reference proteome</keyword>
<proteinExistence type="predicted"/>
<comment type="caution">
    <text evidence="1">The sequence shown here is derived from an EMBL/GenBank/DDBJ whole genome shotgun (WGS) entry which is preliminary data.</text>
</comment>
<reference evidence="1" key="1">
    <citation type="submission" date="2021-02" db="EMBL/GenBank/DDBJ databases">
        <title>Genome sequence Cadophora malorum strain M34.</title>
        <authorList>
            <person name="Stefanovic E."/>
            <person name="Vu D."/>
            <person name="Scully C."/>
            <person name="Dijksterhuis J."/>
            <person name="Roader J."/>
            <person name="Houbraken J."/>
        </authorList>
    </citation>
    <scope>NUCLEOTIDE SEQUENCE</scope>
    <source>
        <strain evidence="1">M34</strain>
    </source>
</reference>
<name>A0A8H7W8H2_9HELO</name>
<dbReference type="Proteomes" id="UP000664132">
    <property type="component" value="Unassembled WGS sequence"/>
</dbReference>
<evidence type="ECO:0000313" key="1">
    <source>
        <dbReference type="EMBL" id="KAG4419217.1"/>
    </source>
</evidence>
<sequence length="296" mass="33705">MQIDEDAFLRGATLLALQTNDLLGTQEDDWFWRHDDAYFQRKSWERMLRSIAIPGVDDRNKNGDIDERQAQARVSDIMDVLSMTQPQPLMPKIPSPSQLEPVANTLYEDEITSPRHVYKTTKDDVQTLIEFLARLRLGKQKWGRYFTYGHLEESSKQGAELAKLFAEHSFVVAGPEKSRYGDIITADDVTRMMVNMPNLHLRFLQLWGVLFQPEAQPLESLVKPQAPITVFDKKFGLLSLLIPQAATLARYEERFGMHDTRIAFTETPLSSGSDEGSLAITRLVKSLSEKTSKSMV</sequence>
<gene>
    <name evidence="1" type="ORF">IFR04_007629</name>
</gene>
<accession>A0A8H7W8H2</accession>
<organism evidence="1 2">
    <name type="scientific">Cadophora malorum</name>
    <dbReference type="NCBI Taxonomy" id="108018"/>
    <lineage>
        <taxon>Eukaryota</taxon>
        <taxon>Fungi</taxon>
        <taxon>Dikarya</taxon>
        <taxon>Ascomycota</taxon>
        <taxon>Pezizomycotina</taxon>
        <taxon>Leotiomycetes</taxon>
        <taxon>Helotiales</taxon>
        <taxon>Ploettnerulaceae</taxon>
        <taxon>Cadophora</taxon>
    </lineage>
</organism>
<dbReference type="EMBL" id="JAFJYH010000110">
    <property type="protein sequence ID" value="KAG4419217.1"/>
    <property type="molecule type" value="Genomic_DNA"/>
</dbReference>
<protein>
    <submittedName>
        <fullName evidence="1">Uncharacterized protein</fullName>
    </submittedName>
</protein>
<dbReference type="OrthoDB" id="3537327at2759"/>
<dbReference type="AlphaFoldDB" id="A0A8H7W8H2"/>